<accession>A0A6B1DX58</accession>
<feature type="transmembrane region" description="Helical" evidence="3">
    <location>
        <begin position="20"/>
        <end position="40"/>
    </location>
</feature>
<feature type="domain" description="PDZ" evidence="4">
    <location>
        <begin position="327"/>
        <end position="419"/>
    </location>
</feature>
<name>A0A6B1DX58_9CHLR</name>
<comment type="caution">
    <text evidence="5">The sequence shown here is derived from an EMBL/GenBank/DDBJ whole genome shotgun (WGS) entry which is preliminary data.</text>
</comment>
<dbReference type="CDD" id="cd06779">
    <property type="entry name" value="cpPDZ_Deg_HtrA-like"/>
    <property type="match status" value="1"/>
</dbReference>
<dbReference type="SUPFAM" id="SSF50156">
    <property type="entry name" value="PDZ domain-like"/>
    <property type="match status" value="1"/>
</dbReference>
<keyword evidence="3" id="KW-0472">Membrane</keyword>
<dbReference type="InterPro" id="IPR001478">
    <property type="entry name" value="PDZ"/>
</dbReference>
<dbReference type="Gene3D" id="2.30.42.10">
    <property type="match status" value="1"/>
</dbReference>
<evidence type="ECO:0000256" key="1">
    <source>
        <dbReference type="ARBA" id="ARBA00022670"/>
    </source>
</evidence>
<keyword evidence="3" id="KW-1133">Transmembrane helix</keyword>
<proteinExistence type="predicted"/>
<dbReference type="Pfam" id="PF13365">
    <property type="entry name" value="Trypsin_2"/>
    <property type="match status" value="1"/>
</dbReference>
<organism evidence="5">
    <name type="scientific">Caldilineaceae bacterium SB0662_bin_9</name>
    <dbReference type="NCBI Taxonomy" id="2605258"/>
    <lineage>
        <taxon>Bacteria</taxon>
        <taxon>Bacillati</taxon>
        <taxon>Chloroflexota</taxon>
        <taxon>Caldilineae</taxon>
        <taxon>Caldilineales</taxon>
        <taxon>Caldilineaceae</taxon>
    </lineage>
</organism>
<evidence type="ECO:0000313" key="5">
    <source>
        <dbReference type="EMBL" id="MYD91527.1"/>
    </source>
</evidence>
<dbReference type="GO" id="GO:0004252">
    <property type="term" value="F:serine-type endopeptidase activity"/>
    <property type="evidence" value="ECO:0007669"/>
    <property type="project" value="InterPro"/>
</dbReference>
<dbReference type="InterPro" id="IPR051201">
    <property type="entry name" value="Chloro_Bact_Ser_Proteases"/>
</dbReference>
<evidence type="ECO:0000256" key="2">
    <source>
        <dbReference type="ARBA" id="ARBA00022801"/>
    </source>
</evidence>
<keyword evidence="3" id="KW-0812">Transmembrane</keyword>
<dbReference type="PRINTS" id="PR00834">
    <property type="entry name" value="PROTEASES2C"/>
</dbReference>
<evidence type="ECO:0000259" key="4">
    <source>
        <dbReference type="Pfam" id="PF13180"/>
    </source>
</evidence>
<dbReference type="InterPro" id="IPR036034">
    <property type="entry name" value="PDZ_sf"/>
</dbReference>
<reference evidence="5" key="1">
    <citation type="submission" date="2019-09" db="EMBL/GenBank/DDBJ databases">
        <title>Characterisation of the sponge microbiome using genome-centric metagenomics.</title>
        <authorList>
            <person name="Engelberts J.P."/>
            <person name="Robbins S.J."/>
            <person name="De Goeij J.M."/>
            <person name="Aranda M."/>
            <person name="Bell S.C."/>
            <person name="Webster N.S."/>
        </authorList>
    </citation>
    <scope>NUCLEOTIDE SEQUENCE</scope>
    <source>
        <strain evidence="5">SB0662_bin_9</strain>
    </source>
</reference>
<dbReference type="PANTHER" id="PTHR43343:SF3">
    <property type="entry name" value="PROTEASE DO-LIKE 8, CHLOROPLASTIC"/>
    <property type="match status" value="1"/>
</dbReference>
<gene>
    <name evidence="5" type="ORF">F4Y08_14540</name>
</gene>
<dbReference type="Pfam" id="PF13180">
    <property type="entry name" value="PDZ_2"/>
    <property type="match status" value="1"/>
</dbReference>
<protein>
    <submittedName>
        <fullName evidence="5">Trypsin-like serine protease</fullName>
    </submittedName>
</protein>
<sequence>MTQYSRPETPSPRRRGPGLASFLLIIVVVLAGLVAWDNLLGRGPALANRFATNLLPDIGAKRVQVEVPVAEPRTLNVTVDPESLEAVEVDYETAVLMDIYARGNPSVVQVNTFVDNGSNPLLGGLGQGSGFIWDEQGHIVTNAHVVQSANTMHITFQDRTVSVGEVVATDPDSDLAVLKIDPEGYDLQPVTMGRSEELQVGMRVAVIGTPFSQEQTLTSGIVSNLGRTMNTMTRYRIPDSIQFDAATNPGNSGGPLFNDRGEVVGVVSQIISEQRSFSGIGLAVPSTIVNRVIPALIESGRYEHAYLGVQGATYSPICSEALDLPKSARGAYVTQVVPGGPAARGGLAGASARTRFDSEELEFICPTGAGGDLITHVEDFKLSSFDDLMLYLERYSSPGDEVNLTVLRNGSNVRVTIKLGKRPSTSLS</sequence>
<evidence type="ECO:0000256" key="3">
    <source>
        <dbReference type="SAM" id="Phobius"/>
    </source>
</evidence>
<dbReference type="AlphaFoldDB" id="A0A6B1DX58"/>
<keyword evidence="1 5" id="KW-0645">Protease</keyword>
<dbReference type="InterPro" id="IPR009003">
    <property type="entry name" value="Peptidase_S1_PA"/>
</dbReference>
<dbReference type="GO" id="GO:0006508">
    <property type="term" value="P:proteolysis"/>
    <property type="evidence" value="ECO:0007669"/>
    <property type="project" value="UniProtKB-KW"/>
</dbReference>
<dbReference type="SUPFAM" id="SSF50494">
    <property type="entry name" value="Trypsin-like serine proteases"/>
    <property type="match status" value="1"/>
</dbReference>
<keyword evidence="2" id="KW-0378">Hydrolase</keyword>
<dbReference type="EMBL" id="VXPY01000100">
    <property type="protein sequence ID" value="MYD91527.1"/>
    <property type="molecule type" value="Genomic_DNA"/>
</dbReference>
<dbReference type="Gene3D" id="2.40.10.120">
    <property type="match status" value="1"/>
</dbReference>
<dbReference type="PANTHER" id="PTHR43343">
    <property type="entry name" value="PEPTIDASE S12"/>
    <property type="match status" value="1"/>
</dbReference>
<dbReference type="InterPro" id="IPR001940">
    <property type="entry name" value="Peptidase_S1C"/>
</dbReference>